<evidence type="ECO:0000256" key="1">
    <source>
        <dbReference type="PIRSR" id="PIRSR639069-1"/>
    </source>
</evidence>
<evidence type="ECO:0000313" key="6">
    <source>
        <dbReference type="Proteomes" id="UP000288246"/>
    </source>
</evidence>
<evidence type="ECO:0000259" key="4">
    <source>
        <dbReference type="Pfam" id="PF05448"/>
    </source>
</evidence>
<feature type="region of interest" description="Disordered" evidence="3">
    <location>
        <begin position="124"/>
        <end position="150"/>
    </location>
</feature>
<dbReference type="GO" id="GO:0052689">
    <property type="term" value="F:carboxylic ester hydrolase activity"/>
    <property type="evidence" value="ECO:0007669"/>
    <property type="project" value="TreeGrafter"/>
</dbReference>
<dbReference type="Gene3D" id="3.40.50.1820">
    <property type="entry name" value="alpha/beta hydrolase"/>
    <property type="match status" value="1"/>
</dbReference>
<accession>A0A401UXC5</accession>
<organism evidence="5 6">
    <name type="scientific">Cellulomonas algicola</name>
    <dbReference type="NCBI Taxonomy" id="2071633"/>
    <lineage>
        <taxon>Bacteria</taxon>
        <taxon>Bacillati</taxon>
        <taxon>Actinomycetota</taxon>
        <taxon>Actinomycetes</taxon>
        <taxon>Micrococcales</taxon>
        <taxon>Cellulomonadaceae</taxon>
        <taxon>Cellulomonas</taxon>
    </lineage>
</organism>
<dbReference type="SUPFAM" id="SSF53474">
    <property type="entry name" value="alpha/beta-Hydrolases"/>
    <property type="match status" value="1"/>
</dbReference>
<evidence type="ECO:0000256" key="3">
    <source>
        <dbReference type="SAM" id="MobiDB-lite"/>
    </source>
</evidence>
<sequence length="344" mass="37214">MALFDLPLPELERYLPELDEPADLDDFWATTLAEARRHEVLVDVTRTDAGLRLVDVDDLTFAGFDGQPVRAWVTRPAGSAESGELLPAVVEYIGYGGGRGFAHERLAWATAGFVHVVMDTRGQGSTWGNGGHTPDPAGSGPASPGVMTRGIQDPEQHYYRRLMTDAVRAVDAVRALPGVDPRRVTVAGISQGGGVALAAAGLSDGLAAAMPDVPFLCHYRRAVDITDAFPYGELVQYLAVHRGAEERVFRTMAYFDGVHLARRATAPALFSVALRDMTCPPSTVFAAYNHYAGLTGDRPRTDIEVYTFNQHEGGQAHQLERQLRWLPSVLCASEGAALETATVR</sequence>
<dbReference type="GO" id="GO:0005976">
    <property type="term" value="P:polysaccharide metabolic process"/>
    <property type="evidence" value="ECO:0007669"/>
    <property type="project" value="TreeGrafter"/>
</dbReference>
<dbReference type="InterPro" id="IPR008391">
    <property type="entry name" value="AXE1_dom"/>
</dbReference>
<dbReference type="Proteomes" id="UP000288246">
    <property type="component" value="Unassembled WGS sequence"/>
</dbReference>
<dbReference type="PANTHER" id="PTHR40111">
    <property type="entry name" value="CEPHALOSPORIN-C DEACETYLASE"/>
    <property type="match status" value="1"/>
</dbReference>
<comment type="caution">
    <text evidence="5">The sequence shown here is derived from an EMBL/GenBank/DDBJ whole genome shotgun (WGS) entry which is preliminary data.</text>
</comment>
<dbReference type="Pfam" id="PF05448">
    <property type="entry name" value="AXE1"/>
    <property type="match status" value="1"/>
</dbReference>
<dbReference type="EMBL" id="BHYL01000059">
    <property type="protein sequence ID" value="GCD19339.1"/>
    <property type="molecule type" value="Genomic_DNA"/>
</dbReference>
<feature type="domain" description="Acetyl xylan esterase" evidence="4">
    <location>
        <begin position="1"/>
        <end position="326"/>
    </location>
</feature>
<dbReference type="InterPro" id="IPR029058">
    <property type="entry name" value="AB_hydrolase_fold"/>
</dbReference>
<feature type="active site" description="Nucleophile" evidence="1">
    <location>
        <position position="190"/>
    </location>
</feature>
<proteinExistence type="predicted"/>
<evidence type="ECO:0000313" key="5">
    <source>
        <dbReference type="EMBL" id="GCD19339.1"/>
    </source>
</evidence>
<feature type="binding site" evidence="2">
    <location>
        <position position="95"/>
    </location>
    <ligand>
        <name>substrate</name>
    </ligand>
</feature>
<dbReference type="AlphaFoldDB" id="A0A401UXC5"/>
<feature type="compositionally biased region" description="Low complexity" evidence="3">
    <location>
        <begin position="136"/>
        <end position="145"/>
    </location>
</feature>
<feature type="active site" description="Charge relay system" evidence="1">
    <location>
        <position position="311"/>
    </location>
</feature>
<dbReference type="RefSeq" id="WP_124341873.1">
    <property type="nucleotide sequence ID" value="NZ_BHYL01000059.1"/>
</dbReference>
<keyword evidence="6" id="KW-1185">Reference proteome</keyword>
<evidence type="ECO:0000256" key="2">
    <source>
        <dbReference type="PIRSR" id="PIRSR639069-2"/>
    </source>
</evidence>
<dbReference type="OrthoDB" id="9770528at2"/>
<dbReference type="InterPro" id="IPR039069">
    <property type="entry name" value="CE7"/>
</dbReference>
<gene>
    <name evidence="5" type="ORF">CTKZ_09010</name>
</gene>
<feature type="active site" description="Charge relay system" evidence="1">
    <location>
        <position position="276"/>
    </location>
</feature>
<protein>
    <submittedName>
        <fullName evidence="5">Acetylxylan esterase</fullName>
    </submittedName>
</protein>
<reference evidence="5 6" key="1">
    <citation type="submission" date="2018-11" db="EMBL/GenBank/DDBJ databases">
        <title>Draft genome sequence of Cellulomonas takizawaensis strain TKZ-21.</title>
        <authorList>
            <person name="Yamamura H."/>
            <person name="Hayashi T."/>
            <person name="Hamada M."/>
            <person name="Serisawa Y."/>
            <person name="Matsuyama K."/>
            <person name="Nakagawa Y."/>
            <person name="Otoguro M."/>
            <person name="Yanagida F."/>
            <person name="Hayakawa M."/>
        </authorList>
    </citation>
    <scope>NUCLEOTIDE SEQUENCE [LARGE SCALE GENOMIC DNA]</scope>
    <source>
        <strain evidence="5 6">TKZ-21</strain>
    </source>
</reference>
<dbReference type="PANTHER" id="PTHR40111:SF1">
    <property type="entry name" value="CEPHALOSPORIN-C DEACETYLASE"/>
    <property type="match status" value="1"/>
</dbReference>
<name>A0A401UXC5_9CELL</name>